<feature type="domain" description="ACT" evidence="14">
    <location>
        <begin position="370"/>
        <end position="449"/>
    </location>
</feature>
<dbReference type="RefSeq" id="WP_132708564.1">
    <property type="nucleotide sequence ID" value="NZ_JACIGF010000006.1"/>
</dbReference>
<dbReference type="Gene3D" id="3.30.360.10">
    <property type="entry name" value="Dihydrodipicolinate Reductase, domain 2"/>
    <property type="match status" value="1"/>
</dbReference>
<dbReference type="PIRSF" id="PIRSF000098">
    <property type="entry name" value="Homoser_dehydrog"/>
    <property type="match status" value="1"/>
</dbReference>
<comment type="pathway">
    <text evidence="1">Amino-acid biosynthesis; L-threonine biosynthesis; L-threonine from L-aspartate: step 3/5.</text>
</comment>
<comment type="caution">
    <text evidence="15">The sequence shown here is derived from an EMBL/GenBank/DDBJ whole genome shotgun (WGS) entry which is preliminary data.</text>
</comment>
<evidence type="ECO:0000256" key="3">
    <source>
        <dbReference type="ARBA" id="ARBA00006753"/>
    </source>
</evidence>
<feature type="active site" description="Proton donor" evidence="11">
    <location>
        <position position="226"/>
    </location>
</feature>
<keyword evidence="16" id="KW-1185">Reference proteome</keyword>
<evidence type="ECO:0000256" key="6">
    <source>
        <dbReference type="ARBA" id="ARBA00022605"/>
    </source>
</evidence>
<dbReference type="Pfam" id="PF03447">
    <property type="entry name" value="NAD_binding_3"/>
    <property type="match status" value="1"/>
</dbReference>
<evidence type="ECO:0000259" key="14">
    <source>
        <dbReference type="PROSITE" id="PS51671"/>
    </source>
</evidence>
<dbReference type="CDD" id="cd04881">
    <property type="entry name" value="ACT_HSDH-Hom"/>
    <property type="match status" value="1"/>
</dbReference>
<reference evidence="15 16" key="1">
    <citation type="submission" date="2019-03" db="EMBL/GenBank/DDBJ databases">
        <title>Genomic Encyclopedia of Type Strains, Phase IV (KMG-IV): sequencing the most valuable type-strain genomes for metagenomic binning, comparative biology and taxonomic classification.</title>
        <authorList>
            <person name="Goeker M."/>
        </authorList>
    </citation>
    <scope>NUCLEOTIDE SEQUENCE [LARGE SCALE GENOMIC DNA]</scope>
    <source>
        <strain evidence="15 16">DSM 2132</strain>
    </source>
</reference>
<evidence type="ECO:0000256" key="2">
    <source>
        <dbReference type="ARBA" id="ARBA00005062"/>
    </source>
</evidence>
<evidence type="ECO:0000256" key="12">
    <source>
        <dbReference type="PIRSR" id="PIRSR000098-2"/>
    </source>
</evidence>
<evidence type="ECO:0000256" key="1">
    <source>
        <dbReference type="ARBA" id="ARBA00005056"/>
    </source>
</evidence>
<proteinExistence type="inferred from homology"/>
<dbReference type="InterPro" id="IPR005106">
    <property type="entry name" value="Asp/hSer_DH_NAD-bd"/>
</dbReference>
<evidence type="ECO:0000313" key="16">
    <source>
        <dbReference type="Proteomes" id="UP000295399"/>
    </source>
</evidence>
<dbReference type="PROSITE" id="PS51671">
    <property type="entry name" value="ACT"/>
    <property type="match status" value="1"/>
</dbReference>
<feature type="binding site" evidence="12">
    <location>
        <begin position="29"/>
        <end position="36"/>
    </location>
    <ligand>
        <name>NADP(+)</name>
        <dbReference type="ChEBI" id="CHEBI:58349"/>
    </ligand>
</feature>
<dbReference type="SUPFAM" id="SSF55347">
    <property type="entry name" value="Glyceraldehyde-3-phosphate dehydrogenase-like, C-terminal domain"/>
    <property type="match status" value="1"/>
</dbReference>
<dbReference type="Gene3D" id="3.30.70.260">
    <property type="match status" value="1"/>
</dbReference>
<dbReference type="AlphaFoldDB" id="A0A4R2PH78"/>
<dbReference type="UniPathway" id="UPA00050">
    <property type="reaction ID" value="UER00063"/>
</dbReference>
<dbReference type="GO" id="GO:0009086">
    <property type="term" value="P:methionine biosynthetic process"/>
    <property type="evidence" value="ECO:0007669"/>
    <property type="project" value="UniProtKB-KW"/>
</dbReference>
<dbReference type="InParanoid" id="A0A4R2PH78"/>
<dbReference type="InterPro" id="IPR001342">
    <property type="entry name" value="HDH_cat"/>
</dbReference>
<dbReference type="InterPro" id="IPR019811">
    <property type="entry name" value="HDH_CS"/>
</dbReference>
<evidence type="ECO:0000256" key="4">
    <source>
        <dbReference type="ARBA" id="ARBA00013213"/>
    </source>
</evidence>
<protein>
    <recommendedName>
        <fullName evidence="5">Homoserine dehydrogenase</fullName>
        <ecNumber evidence="4">1.1.1.3</ecNumber>
    </recommendedName>
</protein>
<sequence length="449" mass="46874">MSDTLSPEPKGAAAGDADEPAKPLRIGLAGLGTVGCGLIDLINRNGDLIARRAGRRFAVSAVSARNRHQRRDVDVSPYPWRDNPLDIADPADVDVVVELIGGADGPALAIARAALSRGLPLVTANKALIAHHGAELATLAESTGTSLHFEAGVAGGIPIVKTLKEGLAANRIDGFKGILNGTANFILTLMEETGSTFEAALAKAQEEGYAEADPSFDIDGVDAAHKTAILTSLAFGVAPDMGQLPVEGIRAVSHVDIRYARELGYRIKLLGLARMTEAGLDQRVQACLIPTDATLAKVGGVSNAIQIHGNFAGPTLVEGLGAGAGPTASAVAADLIDVARGQGGSTFSQPAKDFANVAMLAAEARRGAFYVRLRVTDRTGVMAQVATAMRDGEVSMERMIQGTPEADGSVHMIITTHETSEAQMQTVIDRFKALDTVLEEPCVLRIEHS</sequence>
<dbReference type="GO" id="GO:0004412">
    <property type="term" value="F:homoserine dehydrogenase activity"/>
    <property type="evidence" value="ECO:0007669"/>
    <property type="project" value="UniProtKB-EC"/>
</dbReference>
<feature type="binding site" evidence="12">
    <location>
        <position position="126"/>
    </location>
    <ligand>
        <name>NADPH</name>
        <dbReference type="ChEBI" id="CHEBI:57783"/>
    </ligand>
</feature>
<dbReference type="Pfam" id="PF01842">
    <property type="entry name" value="ACT"/>
    <property type="match status" value="1"/>
</dbReference>
<evidence type="ECO:0000256" key="7">
    <source>
        <dbReference type="ARBA" id="ARBA00022697"/>
    </source>
</evidence>
<keyword evidence="9" id="KW-0560">Oxidoreductase</keyword>
<dbReference type="InterPro" id="IPR016204">
    <property type="entry name" value="HDH"/>
</dbReference>
<dbReference type="GO" id="GO:0050661">
    <property type="term" value="F:NADP binding"/>
    <property type="evidence" value="ECO:0007669"/>
    <property type="project" value="InterPro"/>
</dbReference>
<organism evidence="15 16">
    <name type="scientific">Rhodothalassium salexigens DSM 2132</name>
    <dbReference type="NCBI Taxonomy" id="1188247"/>
    <lineage>
        <taxon>Bacteria</taxon>
        <taxon>Pseudomonadati</taxon>
        <taxon>Pseudomonadota</taxon>
        <taxon>Alphaproteobacteria</taxon>
        <taxon>Rhodothalassiales</taxon>
        <taxon>Rhodothalassiaceae</taxon>
        <taxon>Rhodothalassium</taxon>
    </lineage>
</organism>
<dbReference type="PROSITE" id="PS01042">
    <property type="entry name" value="HOMOSER_DHGENASE"/>
    <property type="match status" value="1"/>
</dbReference>
<dbReference type="OrthoDB" id="9808167at2"/>
<keyword evidence="7" id="KW-0791">Threonine biosynthesis</keyword>
<dbReference type="Gene3D" id="3.40.50.720">
    <property type="entry name" value="NAD(P)-binding Rossmann-like Domain"/>
    <property type="match status" value="1"/>
</dbReference>
<feature type="binding site" evidence="12">
    <location>
        <position position="211"/>
    </location>
    <ligand>
        <name>L-homoserine</name>
        <dbReference type="ChEBI" id="CHEBI:57476"/>
    </ligand>
</feature>
<evidence type="ECO:0000256" key="13">
    <source>
        <dbReference type="RuleBase" id="RU004171"/>
    </source>
</evidence>
<dbReference type="EMBL" id="SLXO01000006">
    <property type="protein sequence ID" value="TCP33898.1"/>
    <property type="molecule type" value="Genomic_DNA"/>
</dbReference>
<keyword evidence="8 12" id="KW-0521">NADP</keyword>
<dbReference type="FunFam" id="3.30.360.10:FF:000005">
    <property type="entry name" value="Homoserine dehydrogenase"/>
    <property type="match status" value="1"/>
</dbReference>
<dbReference type="PANTHER" id="PTHR43331:SF1">
    <property type="entry name" value="HOMOSERINE DEHYDROGENASE"/>
    <property type="match status" value="1"/>
</dbReference>
<comment type="pathway">
    <text evidence="2">Amino-acid biosynthesis; L-methionine biosynthesis via de novo pathway; L-homoserine from L-aspartate: step 3/3.</text>
</comment>
<dbReference type="SUPFAM" id="SSF51735">
    <property type="entry name" value="NAD(P)-binding Rossmann-fold domains"/>
    <property type="match status" value="1"/>
</dbReference>
<gene>
    <name evidence="15" type="ORF">EV659_10656</name>
</gene>
<evidence type="ECO:0000313" key="15">
    <source>
        <dbReference type="EMBL" id="TCP33898.1"/>
    </source>
</evidence>
<dbReference type="InterPro" id="IPR036291">
    <property type="entry name" value="NAD(P)-bd_dom_sf"/>
</dbReference>
<keyword evidence="6" id="KW-0028">Amino-acid biosynthesis</keyword>
<comment type="similarity">
    <text evidence="3 13">Belongs to the homoserine dehydrogenase family.</text>
</comment>
<dbReference type="PANTHER" id="PTHR43331">
    <property type="entry name" value="HOMOSERINE DEHYDROGENASE"/>
    <property type="match status" value="1"/>
</dbReference>
<dbReference type="NCBIfam" id="NF004976">
    <property type="entry name" value="PRK06349.1"/>
    <property type="match status" value="1"/>
</dbReference>
<dbReference type="Pfam" id="PF00742">
    <property type="entry name" value="Homoserine_dh"/>
    <property type="match status" value="1"/>
</dbReference>
<evidence type="ECO:0000256" key="9">
    <source>
        <dbReference type="ARBA" id="ARBA00023002"/>
    </source>
</evidence>
<evidence type="ECO:0000256" key="11">
    <source>
        <dbReference type="PIRSR" id="PIRSR000098-1"/>
    </source>
</evidence>
<dbReference type="EC" id="1.1.1.3" evidence="4"/>
<dbReference type="Proteomes" id="UP000295399">
    <property type="component" value="Unassembled WGS sequence"/>
</dbReference>
<dbReference type="GO" id="GO:0009088">
    <property type="term" value="P:threonine biosynthetic process"/>
    <property type="evidence" value="ECO:0007669"/>
    <property type="project" value="UniProtKB-UniPathway"/>
</dbReference>
<keyword evidence="10" id="KW-0486">Methionine biosynthesis</keyword>
<evidence type="ECO:0000256" key="10">
    <source>
        <dbReference type="ARBA" id="ARBA00023167"/>
    </source>
</evidence>
<dbReference type="InterPro" id="IPR002912">
    <property type="entry name" value="ACT_dom"/>
</dbReference>
<dbReference type="SUPFAM" id="SSF55021">
    <property type="entry name" value="ACT-like"/>
    <property type="match status" value="1"/>
</dbReference>
<dbReference type="UniPathway" id="UPA00051">
    <property type="reaction ID" value="UER00465"/>
</dbReference>
<dbReference type="InterPro" id="IPR045865">
    <property type="entry name" value="ACT-like_dom_sf"/>
</dbReference>
<evidence type="ECO:0000256" key="8">
    <source>
        <dbReference type="ARBA" id="ARBA00022857"/>
    </source>
</evidence>
<name>A0A4R2PH78_RHOSA</name>
<accession>A0A4R2PH78</accession>
<evidence type="ECO:0000256" key="5">
    <source>
        <dbReference type="ARBA" id="ARBA00013376"/>
    </source>
</evidence>